<proteinExistence type="inferred from homology"/>
<dbReference type="InterPro" id="IPR001261">
    <property type="entry name" value="ArgE/DapE_CS"/>
</dbReference>
<dbReference type="InterPro" id="IPR036264">
    <property type="entry name" value="Bact_exopeptidase_dim_dom"/>
</dbReference>
<evidence type="ECO:0000313" key="15">
    <source>
        <dbReference type="Proteomes" id="UP000029015"/>
    </source>
</evidence>
<dbReference type="GO" id="GO:0006508">
    <property type="term" value="P:proteolysis"/>
    <property type="evidence" value="ECO:0007669"/>
    <property type="project" value="InterPro"/>
</dbReference>
<comment type="similarity">
    <text evidence="4">Belongs to the peptidase M20A family.</text>
</comment>
<dbReference type="OrthoDB" id="7055905at2"/>
<keyword evidence="9 14" id="KW-0378">Hydrolase</keyword>
<dbReference type="InterPro" id="IPR010182">
    <property type="entry name" value="ArgE/DapE"/>
</dbReference>
<evidence type="ECO:0000256" key="5">
    <source>
        <dbReference type="ARBA" id="ARBA00011921"/>
    </source>
</evidence>
<dbReference type="PANTHER" id="PTHR43808">
    <property type="entry name" value="ACETYLORNITHINE DEACETYLASE"/>
    <property type="match status" value="1"/>
</dbReference>
<dbReference type="Gene3D" id="3.30.70.360">
    <property type="match status" value="1"/>
</dbReference>
<dbReference type="GO" id="GO:0009014">
    <property type="term" value="F:succinyl-diaminopimelate desuccinylase activity"/>
    <property type="evidence" value="ECO:0007669"/>
    <property type="project" value="UniProtKB-EC"/>
</dbReference>
<dbReference type="InterPro" id="IPR050072">
    <property type="entry name" value="Peptidase_M20A"/>
</dbReference>
<dbReference type="PANTHER" id="PTHR43808:SF8">
    <property type="entry name" value="PEPTIDASE M20 DIMERISATION DOMAIN-CONTAINING PROTEIN"/>
    <property type="match status" value="1"/>
</dbReference>
<reference evidence="14 15" key="1">
    <citation type="submission" date="2014-03" db="EMBL/GenBank/DDBJ databases">
        <title>Genomics of Bifidobacteria.</title>
        <authorList>
            <person name="Ventura M."/>
            <person name="Milani C."/>
            <person name="Lugli G.A."/>
        </authorList>
    </citation>
    <scope>NUCLEOTIDE SEQUENCE [LARGE SCALE GENOMIC DNA]</scope>
    <source>
        <strain evidence="14 15">DSM 22766</strain>
    </source>
</reference>
<gene>
    <name evidence="14" type="ORF">BACT_0308</name>
</gene>
<dbReference type="Gene3D" id="3.40.630.10">
    <property type="entry name" value="Zn peptidases"/>
    <property type="match status" value="2"/>
</dbReference>
<evidence type="ECO:0000256" key="7">
    <source>
        <dbReference type="ARBA" id="ARBA00022605"/>
    </source>
</evidence>
<evidence type="ECO:0000256" key="12">
    <source>
        <dbReference type="ARBA" id="ARBA00051301"/>
    </source>
</evidence>
<organism evidence="14 15">
    <name type="scientific">Bifidobacterium actinocoloniiforme DSM 22766</name>
    <dbReference type="NCBI Taxonomy" id="1437605"/>
    <lineage>
        <taxon>Bacteria</taxon>
        <taxon>Bacillati</taxon>
        <taxon>Actinomycetota</taxon>
        <taxon>Actinomycetes</taxon>
        <taxon>Bifidobacteriales</taxon>
        <taxon>Bifidobacteriaceae</taxon>
        <taxon>Bifidobacterium</taxon>
    </lineage>
</organism>
<evidence type="ECO:0000256" key="4">
    <source>
        <dbReference type="ARBA" id="ARBA00006247"/>
    </source>
</evidence>
<comment type="pathway">
    <text evidence="3">Amino-acid biosynthesis; L-lysine biosynthesis via DAP pathway; LL-2,6-diaminopimelate from (S)-tetrahydrodipicolinate (succinylase route): step 3/3.</text>
</comment>
<feature type="domain" description="Peptidase M20 dimerisation" evidence="13">
    <location>
        <begin position="171"/>
        <end position="277"/>
    </location>
</feature>
<dbReference type="EMBL" id="JGYK01000004">
    <property type="protein sequence ID" value="KFI38402.1"/>
    <property type="molecule type" value="Genomic_DNA"/>
</dbReference>
<dbReference type="CDD" id="cd08659">
    <property type="entry name" value="M20_ArgE_DapE-like"/>
    <property type="match status" value="1"/>
</dbReference>
<keyword evidence="8" id="KW-0479">Metal-binding</keyword>
<keyword evidence="7" id="KW-0028">Amino-acid biosynthesis</keyword>
<dbReference type="RefSeq" id="WP_033504861.1">
    <property type="nucleotide sequence ID" value="NZ_CP011786.1"/>
</dbReference>
<dbReference type="GO" id="GO:0009089">
    <property type="term" value="P:lysine biosynthetic process via diaminopimelate"/>
    <property type="evidence" value="ECO:0007669"/>
    <property type="project" value="UniProtKB-UniPathway"/>
</dbReference>
<dbReference type="PRINTS" id="PR00934">
    <property type="entry name" value="XHISDIPTASE"/>
</dbReference>
<comment type="cofactor">
    <cofactor evidence="1">
        <name>Co(2+)</name>
        <dbReference type="ChEBI" id="CHEBI:48828"/>
    </cofactor>
</comment>
<dbReference type="PATRIC" id="fig|1437605.7.peg.19"/>
<name>A0A086YVV2_9BIFI</name>
<comment type="catalytic activity">
    <reaction evidence="12">
        <text>N-succinyl-(2S,6S)-2,6-diaminopimelate + H2O = (2S,6S)-2,6-diaminopimelate + succinate</text>
        <dbReference type="Rhea" id="RHEA:22608"/>
        <dbReference type="ChEBI" id="CHEBI:15377"/>
        <dbReference type="ChEBI" id="CHEBI:30031"/>
        <dbReference type="ChEBI" id="CHEBI:57609"/>
        <dbReference type="ChEBI" id="CHEBI:58087"/>
        <dbReference type="EC" id="3.5.1.18"/>
    </reaction>
</comment>
<dbReference type="EC" id="3.5.1.18" evidence="5"/>
<dbReference type="Pfam" id="PF01546">
    <property type="entry name" value="Peptidase_M20"/>
    <property type="match status" value="1"/>
</dbReference>
<evidence type="ECO:0000256" key="3">
    <source>
        <dbReference type="ARBA" id="ARBA00005130"/>
    </source>
</evidence>
<evidence type="ECO:0000256" key="8">
    <source>
        <dbReference type="ARBA" id="ARBA00022723"/>
    </source>
</evidence>
<evidence type="ECO:0000256" key="1">
    <source>
        <dbReference type="ARBA" id="ARBA00001941"/>
    </source>
</evidence>
<keyword evidence="11" id="KW-0170">Cobalt</keyword>
<dbReference type="KEGG" id="bact:AB656_00095"/>
<dbReference type="GO" id="GO:0046872">
    <property type="term" value="F:metal ion binding"/>
    <property type="evidence" value="ECO:0007669"/>
    <property type="project" value="UniProtKB-KW"/>
</dbReference>
<dbReference type="eggNOG" id="COG0624">
    <property type="taxonomic scope" value="Bacteria"/>
</dbReference>
<keyword evidence="10" id="KW-0862">Zinc</keyword>
<evidence type="ECO:0000259" key="13">
    <source>
        <dbReference type="Pfam" id="PF07687"/>
    </source>
</evidence>
<evidence type="ECO:0000256" key="11">
    <source>
        <dbReference type="ARBA" id="ARBA00023285"/>
    </source>
</evidence>
<evidence type="ECO:0000256" key="2">
    <source>
        <dbReference type="ARBA" id="ARBA00001947"/>
    </source>
</evidence>
<comment type="caution">
    <text evidence="14">The sequence shown here is derived from an EMBL/GenBank/DDBJ whole genome shotgun (WGS) entry which is preliminary data.</text>
</comment>
<dbReference type="STRING" id="1437605.AB656_00095"/>
<dbReference type="PROSITE" id="PS00758">
    <property type="entry name" value="ARGE_DAPE_CPG2_1"/>
    <property type="match status" value="1"/>
</dbReference>
<sequence length="407" mass="43982">MTNEEKLELLRKLVAFQSVNGHELPVAEFIKSLLAKEGIESEIVPTGEDRADLVASIGSGHPVLAISGHMDVVDVDRGNWKTDPFVLTQADDGDSLYGRGATDMKSGLAAMIISMIELKREDAPLKGTLKFLVTSGEEVGQEGAEILQRKGYMKGVDALLIGEPSGYLAVYANKGELDLTIKAQGRAAHSSIPALGVNAVEALLQVLDQIKERMAQASASANNDVLGGTVFNIDTIRGGNQVNAIPANAEAEINIRTIPEFDNEVILKTINEVIDSFNASSQAHVSMDVDMDIVPIIGNVDSKLIKLAQEVAKPYMAKVEWTEEGERKARALSKAVGAPFSKTDLVTLGVSGGTDGSKFLIDQPIGFDYLMFGPGSGTQHQDNEWVSKAMYLDFTHLYKELFKRYLS</sequence>
<dbReference type="InterPro" id="IPR001160">
    <property type="entry name" value="Peptidase_M20C"/>
</dbReference>
<evidence type="ECO:0000256" key="9">
    <source>
        <dbReference type="ARBA" id="ARBA00022801"/>
    </source>
</evidence>
<dbReference type="NCBIfam" id="TIGR01910">
    <property type="entry name" value="DapE-ArgE"/>
    <property type="match status" value="1"/>
</dbReference>
<dbReference type="InterPro" id="IPR011650">
    <property type="entry name" value="Peptidase_M20_dimer"/>
</dbReference>
<evidence type="ECO:0000313" key="14">
    <source>
        <dbReference type="EMBL" id="KFI38402.1"/>
    </source>
</evidence>
<dbReference type="InterPro" id="IPR002933">
    <property type="entry name" value="Peptidase_M20"/>
</dbReference>
<dbReference type="Proteomes" id="UP000029015">
    <property type="component" value="Unassembled WGS sequence"/>
</dbReference>
<evidence type="ECO:0000256" key="10">
    <source>
        <dbReference type="ARBA" id="ARBA00022833"/>
    </source>
</evidence>
<dbReference type="Pfam" id="PF07687">
    <property type="entry name" value="M20_dimer"/>
    <property type="match status" value="1"/>
</dbReference>
<dbReference type="UniPathway" id="UPA00034">
    <property type="reaction ID" value="UER00021"/>
</dbReference>
<dbReference type="AlphaFoldDB" id="A0A086YVV2"/>
<accession>A0A086YVV2</accession>
<keyword evidence="15" id="KW-1185">Reference proteome</keyword>
<dbReference type="PROSITE" id="PS00759">
    <property type="entry name" value="ARGE_DAPE_CPG2_2"/>
    <property type="match status" value="1"/>
</dbReference>
<dbReference type="SUPFAM" id="SSF53187">
    <property type="entry name" value="Zn-dependent exopeptidases"/>
    <property type="match status" value="1"/>
</dbReference>
<evidence type="ECO:0000256" key="6">
    <source>
        <dbReference type="ARBA" id="ARBA00016853"/>
    </source>
</evidence>
<protein>
    <recommendedName>
        <fullName evidence="6">Probable succinyl-diaminopimelate desuccinylase</fullName>
        <ecNumber evidence="5">3.5.1.18</ecNumber>
    </recommendedName>
</protein>
<comment type="cofactor">
    <cofactor evidence="2">
        <name>Zn(2+)</name>
        <dbReference type="ChEBI" id="CHEBI:29105"/>
    </cofactor>
</comment>
<dbReference type="SUPFAM" id="SSF55031">
    <property type="entry name" value="Bacterial exopeptidase dimerisation domain"/>
    <property type="match status" value="1"/>
</dbReference>
<dbReference type="NCBIfam" id="NF006365">
    <property type="entry name" value="PRK08588.1"/>
    <property type="match status" value="1"/>
</dbReference>